<dbReference type="EMBL" id="BGZK01000174">
    <property type="protein sequence ID" value="GBP25936.1"/>
    <property type="molecule type" value="Genomic_DNA"/>
</dbReference>
<gene>
    <name evidence="1" type="ORF">EVAR_84494_1</name>
</gene>
<comment type="caution">
    <text evidence="1">The sequence shown here is derived from an EMBL/GenBank/DDBJ whole genome shotgun (WGS) entry which is preliminary data.</text>
</comment>
<organism evidence="1 2">
    <name type="scientific">Eumeta variegata</name>
    <name type="common">Bagworm moth</name>
    <name type="synonym">Eumeta japonica</name>
    <dbReference type="NCBI Taxonomy" id="151549"/>
    <lineage>
        <taxon>Eukaryota</taxon>
        <taxon>Metazoa</taxon>
        <taxon>Ecdysozoa</taxon>
        <taxon>Arthropoda</taxon>
        <taxon>Hexapoda</taxon>
        <taxon>Insecta</taxon>
        <taxon>Pterygota</taxon>
        <taxon>Neoptera</taxon>
        <taxon>Endopterygota</taxon>
        <taxon>Lepidoptera</taxon>
        <taxon>Glossata</taxon>
        <taxon>Ditrysia</taxon>
        <taxon>Tineoidea</taxon>
        <taxon>Psychidae</taxon>
        <taxon>Oiketicinae</taxon>
        <taxon>Eumeta</taxon>
    </lineage>
</organism>
<protein>
    <submittedName>
        <fullName evidence="1">Uncharacterized protein</fullName>
    </submittedName>
</protein>
<name>A0A4C1UJ13_EUMVA</name>
<dbReference type="AlphaFoldDB" id="A0A4C1UJ13"/>
<evidence type="ECO:0000313" key="2">
    <source>
        <dbReference type="Proteomes" id="UP000299102"/>
    </source>
</evidence>
<reference evidence="1 2" key="1">
    <citation type="journal article" date="2019" name="Commun. Biol.">
        <title>The bagworm genome reveals a unique fibroin gene that provides high tensile strength.</title>
        <authorList>
            <person name="Kono N."/>
            <person name="Nakamura H."/>
            <person name="Ohtoshi R."/>
            <person name="Tomita M."/>
            <person name="Numata K."/>
            <person name="Arakawa K."/>
        </authorList>
    </citation>
    <scope>NUCLEOTIDE SEQUENCE [LARGE SCALE GENOMIC DNA]</scope>
</reference>
<evidence type="ECO:0000313" key="1">
    <source>
        <dbReference type="EMBL" id="GBP25936.1"/>
    </source>
</evidence>
<proteinExistence type="predicted"/>
<accession>A0A4C1UJ13</accession>
<keyword evidence="2" id="KW-1185">Reference proteome</keyword>
<dbReference type="Proteomes" id="UP000299102">
    <property type="component" value="Unassembled WGS sequence"/>
</dbReference>
<sequence length="125" mass="14144">MDRYFGRVQSSLWRPPSRSGVSIPARGICSLSLETNPGHEKSPPSTCPSESINAWGLLRMNRTNTFGWKVKSFGFFAFTAVLDSDTNITGNVEEKTKHLIIRVAQNYETSMPRKRGVNQHPLVYW</sequence>